<evidence type="ECO:0000313" key="1">
    <source>
        <dbReference type="EMBL" id="QEF98162.1"/>
    </source>
</evidence>
<gene>
    <name evidence="1" type="ORF">Mal15_22100</name>
</gene>
<accession>A0A5B9MAA8</accession>
<evidence type="ECO:0000313" key="2">
    <source>
        <dbReference type="Proteomes" id="UP000321353"/>
    </source>
</evidence>
<protein>
    <submittedName>
        <fullName evidence="1">Uncharacterized protein</fullName>
    </submittedName>
</protein>
<dbReference type="Proteomes" id="UP000321353">
    <property type="component" value="Chromosome"/>
</dbReference>
<name>A0A5B9MAA8_9BACT</name>
<organism evidence="1 2">
    <name type="scientific">Stieleria maiorica</name>
    <dbReference type="NCBI Taxonomy" id="2795974"/>
    <lineage>
        <taxon>Bacteria</taxon>
        <taxon>Pseudomonadati</taxon>
        <taxon>Planctomycetota</taxon>
        <taxon>Planctomycetia</taxon>
        <taxon>Pirellulales</taxon>
        <taxon>Pirellulaceae</taxon>
        <taxon>Stieleria</taxon>
    </lineage>
</organism>
<dbReference type="EMBL" id="CP036264">
    <property type="protein sequence ID" value="QEF98162.1"/>
    <property type="molecule type" value="Genomic_DNA"/>
</dbReference>
<dbReference type="RefSeq" id="WP_147867723.1">
    <property type="nucleotide sequence ID" value="NZ_CP036264.1"/>
</dbReference>
<dbReference type="AlphaFoldDB" id="A0A5B9MAA8"/>
<dbReference type="KEGG" id="smam:Mal15_22100"/>
<keyword evidence="2" id="KW-1185">Reference proteome</keyword>
<sequence length="135" mass="13320">MAIKLSEAVRNAMLDAIETAIGASAILKIRTGAAPANAAAADSGTVVATLNLPSDYLAAASGGSKAKSGTWDDSSADADGTAAHYRLYANDGTTCHLQGTVGGTGSGADMEVDNTSFVTGQSFTITSFSIGAGNA</sequence>
<reference evidence="1 2" key="1">
    <citation type="submission" date="2019-02" db="EMBL/GenBank/DDBJ databases">
        <title>Planctomycetal bacteria perform biofilm scaping via a novel small molecule.</title>
        <authorList>
            <person name="Jeske O."/>
            <person name="Boedeker C."/>
            <person name="Wiegand S."/>
            <person name="Breitling P."/>
            <person name="Kallscheuer N."/>
            <person name="Jogler M."/>
            <person name="Rohde M."/>
            <person name="Petersen J."/>
            <person name="Medema M.H."/>
            <person name="Surup F."/>
            <person name="Jogler C."/>
        </authorList>
    </citation>
    <scope>NUCLEOTIDE SEQUENCE [LARGE SCALE GENOMIC DNA]</scope>
    <source>
        <strain evidence="1 2">Mal15</strain>
    </source>
</reference>
<proteinExistence type="predicted"/>